<protein>
    <submittedName>
        <fullName evidence="1">Uncharacterized protein</fullName>
    </submittedName>
</protein>
<gene>
    <name evidence="1" type="ORF">UFOVP28_43</name>
</gene>
<sequence>MSVINFPGIQREDFGDEASSEEDGVARVIESFTASQDRFEEVLIVGIGKDGAISWGSSSDDLRSALWTAKAVERIIMDASLGIGPEDY</sequence>
<name>A0A6J5KNG1_9CAUD</name>
<evidence type="ECO:0000313" key="1">
    <source>
        <dbReference type="EMBL" id="CAB4122776.1"/>
    </source>
</evidence>
<reference evidence="1" key="1">
    <citation type="submission" date="2020-04" db="EMBL/GenBank/DDBJ databases">
        <authorList>
            <person name="Chiriac C."/>
            <person name="Salcher M."/>
            <person name="Ghai R."/>
            <person name="Kavagutti S V."/>
        </authorList>
    </citation>
    <scope>NUCLEOTIDE SEQUENCE</scope>
</reference>
<proteinExistence type="predicted"/>
<accession>A0A6J5KNG1</accession>
<dbReference type="EMBL" id="LR796165">
    <property type="protein sequence ID" value="CAB4122776.1"/>
    <property type="molecule type" value="Genomic_DNA"/>
</dbReference>
<organism evidence="1">
    <name type="scientific">uncultured Caudovirales phage</name>
    <dbReference type="NCBI Taxonomy" id="2100421"/>
    <lineage>
        <taxon>Viruses</taxon>
        <taxon>Duplodnaviria</taxon>
        <taxon>Heunggongvirae</taxon>
        <taxon>Uroviricota</taxon>
        <taxon>Caudoviricetes</taxon>
        <taxon>Peduoviridae</taxon>
        <taxon>Maltschvirus</taxon>
        <taxon>Maltschvirus maltsch</taxon>
    </lineage>
</organism>